<dbReference type="InterPro" id="IPR016181">
    <property type="entry name" value="Acyl_CoA_acyltransferase"/>
</dbReference>
<comment type="caution">
    <text evidence="2">The sequence shown here is derived from an EMBL/GenBank/DDBJ whole genome shotgun (WGS) entry which is preliminary data.</text>
</comment>
<organism evidence="2">
    <name type="scientific">marine sediment metagenome</name>
    <dbReference type="NCBI Taxonomy" id="412755"/>
    <lineage>
        <taxon>unclassified sequences</taxon>
        <taxon>metagenomes</taxon>
        <taxon>ecological metagenomes</taxon>
    </lineage>
</organism>
<gene>
    <name evidence="2" type="ORF">LCGC14_2931100</name>
</gene>
<accession>A0A0F9ABX5</accession>
<dbReference type="PANTHER" id="PTHR43415:SF3">
    <property type="entry name" value="GNAT-FAMILY ACETYLTRANSFERASE"/>
    <property type="match status" value="1"/>
</dbReference>
<sequence length="73" mass="8672">MELLLEYGFATVNLNRIELNVYNYNSRALKLYKKLGLTEEGRRRQSVWIKGSYHDAIMMGMLAKEWRDMNKSI</sequence>
<dbReference type="EMBL" id="LAZR01058512">
    <property type="protein sequence ID" value="KKK69731.1"/>
    <property type="molecule type" value="Genomic_DNA"/>
</dbReference>
<name>A0A0F9ABX5_9ZZZZ</name>
<dbReference type="GO" id="GO:0016747">
    <property type="term" value="F:acyltransferase activity, transferring groups other than amino-acyl groups"/>
    <property type="evidence" value="ECO:0007669"/>
    <property type="project" value="InterPro"/>
</dbReference>
<feature type="domain" description="N-acetyltransferase" evidence="1">
    <location>
        <begin position="1"/>
        <end position="64"/>
    </location>
</feature>
<reference evidence="2" key="1">
    <citation type="journal article" date="2015" name="Nature">
        <title>Complex archaea that bridge the gap between prokaryotes and eukaryotes.</title>
        <authorList>
            <person name="Spang A."/>
            <person name="Saw J.H."/>
            <person name="Jorgensen S.L."/>
            <person name="Zaremba-Niedzwiedzka K."/>
            <person name="Martijn J."/>
            <person name="Lind A.E."/>
            <person name="van Eijk R."/>
            <person name="Schleper C."/>
            <person name="Guy L."/>
            <person name="Ettema T.J."/>
        </authorList>
    </citation>
    <scope>NUCLEOTIDE SEQUENCE</scope>
</reference>
<dbReference type="AlphaFoldDB" id="A0A0F9ABX5"/>
<dbReference type="PROSITE" id="PS51186">
    <property type="entry name" value="GNAT"/>
    <property type="match status" value="1"/>
</dbReference>
<dbReference type="PANTHER" id="PTHR43415">
    <property type="entry name" value="SPERMIDINE N(1)-ACETYLTRANSFERASE"/>
    <property type="match status" value="1"/>
</dbReference>
<dbReference type="InterPro" id="IPR000182">
    <property type="entry name" value="GNAT_dom"/>
</dbReference>
<proteinExistence type="predicted"/>
<evidence type="ECO:0000313" key="2">
    <source>
        <dbReference type="EMBL" id="KKK69731.1"/>
    </source>
</evidence>
<dbReference type="Gene3D" id="3.40.630.30">
    <property type="match status" value="1"/>
</dbReference>
<evidence type="ECO:0000259" key="1">
    <source>
        <dbReference type="PROSITE" id="PS51186"/>
    </source>
</evidence>
<protein>
    <recommendedName>
        <fullName evidence="1">N-acetyltransferase domain-containing protein</fullName>
    </recommendedName>
</protein>
<dbReference type="SUPFAM" id="SSF55729">
    <property type="entry name" value="Acyl-CoA N-acyltransferases (Nat)"/>
    <property type="match status" value="1"/>
</dbReference>